<name>A0ABP1MZY1_XYLVO</name>
<evidence type="ECO:0000313" key="3">
    <source>
        <dbReference type="Proteomes" id="UP001642520"/>
    </source>
</evidence>
<gene>
    <name evidence="2" type="ORF">XYLVIOL_LOCUS368</name>
</gene>
<evidence type="ECO:0000313" key="2">
    <source>
        <dbReference type="EMBL" id="CAL7933224.1"/>
    </source>
</evidence>
<dbReference type="SMART" id="SM01155">
    <property type="entry name" value="DUF1713"/>
    <property type="match status" value="1"/>
</dbReference>
<accession>A0ABP1MZY1</accession>
<evidence type="ECO:0000259" key="1">
    <source>
        <dbReference type="SMART" id="SM01155"/>
    </source>
</evidence>
<keyword evidence="3" id="KW-1185">Reference proteome</keyword>
<reference evidence="2 3" key="1">
    <citation type="submission" date="2024-08" db="EMBL/GenBank/DDBJ databases">
        <authorList>
            <person name="Will J Nash"/>
            <person name="Angela Man"/>
            <person name="Seanna McTaggart"/>
            <person name="Kendall Baker"/>
            <person name="Tom Barker"/>
            <person name="Leah Catchpole"/>
            <person name="Alex Durrant"/>
            <person name="Karim Gharbi"/>
            <person name="Naomi Irish"/>
            <person name="Gemy Kaithakottil"/>
            <person name="Debby Ku"/>
            <person name="Aaliyah Providence"/>
            <person name="Felix Shaw"/>
            <person name="David Swarbreck"/>
            <person name="Chris Watkins"/>
            <person name="Ann M. McCartney"/>
            <person name="Giulio Formenti"/>
            <person name="Alice Mouton"/>
            <person name="Noel Vella"/>
            <person name="Bjorn M von Reumont"/>
            <person name="Adriana Vella"/>
            <person name="Wilfried Haerty"/>
        </authorList>
    </citation>
    <scope>NUCLEOTIDE SEQUENCE [LARGE SCALE GENOMIC DNA]</scope>
</reference>
<proteinExistence type="predicted"/>
<organism evidence="2 3">
    <name type="scientific">Xylocopa violacea</name>
    <name type="common">Violet carpenter bee</name>
    <name type="synonym">Apis violacea</name>
    <dbReference type="NCBI Taxonomy" id="135666"/>
    <lineage>
        <taxon>Eukaryota</taxon>
        <taxon>Metazoa</taxon>
        <taxon>Ecdysozoa</taxon>
        <taxon>Arthropoda</taxon>
        <taxon>Hexapoda</taxon>
        <taxon>Insecta</taxon>
        <taxon>Pterygota</taxon>
        <taxon>Neoptera</taxon>
        <taxon>Endopterygota</taxon>
        <taxon>Hymenoptera</taxon>
        <taxon>Apocrita</taxon>
        <taxon>Aculeata</taxon>
        <taxon>Apoidea</taxon>
        <taxon>Anthophila</taxon>
        <taxon>Apidae</taxon>
        <taxon>Xylocopa</taxon>
        <taxon>Xylocopa</taxon>
    </lineage>
</organism>
<dbReference type="Pfam" id="PF08213">
    <property type="entry name" value="COX24_C"/>
    <property type="match status" value="1"/>
</dbReference>
<dbReference type="Proteomes" id="UP001642520">
    <property type="component" value="Unassembled WGS sequence"/>
</dbReference>
<sequence length="232" mass="27335">MAINRLCAEFRKIVINRQSNIIARYCSSQISKEQNGLPPNFSKHVLNVAFPAEQVTFIPRTLNIDFKNPDSITNKSICEIPLSIYIPSIEDPLRQPIQQDQPVIEKSVELPSTENILEKLAVHMIRIRRQKMKKHKRKKFRKRMKFVWAKIRARRNILKEKTFQAALLAKIKTAHAFDAKKYVEERLAIIDKEKIPLTFRGEILPQNMIKQLIEEKKEQNRKRFNKPRLTLD</sequence>
<dbReference type="EMBL" id="CAXAJV020001281">
    <property type="protein sequence ID" value="CAL7933224.1"/>
    <property type="molecule type" value="Genomic_DNA"/>
</dbReference>
<protein>
    <recommendedName>
        <fullName evidence="1">Ribosomal protein mS38 C-terminal domain-containing protein</fullName>
    </recommendedName>
</protein>
<feature type="domain" description="Ribosomal protein mS38 C-terminal" evidence="1">
    <location>
        <begin position="120"/>
        <end position="153"/>
    </location>
</feature>
<comment type="caution">
    <text evidence="2">The sequence shown here is derived from an EMBL/GenBank/DDBJ whole genome shotgun (WGS) entry which is preliminary data.</text>
</comment>
<dbReference type="InterPro" id="IPR013177">
    <property type="entry name" value="Ribosomal_mS38_C"/>
</dbReference>